<dbReference type="PANTHER" id="PTHR34146:SF3">
    <property type="entry name" value="POLYNUCLEOTIDYL TRANSFERASE, RIBONUCLEASE H-LIKE SUPERFAMILY PROTEIN"/>
    <property type="match status" value="1"/>
</dbReference>
<reference evidence="1 2" key="1">
    <citation type="journal article" date="2010" name="Nature">
        <title>Genome sequencing and analysis of the model grass Brachypodium distachyon.</title>
        <authorList>
            <consortium name="International Brachypodium Initiative"/>
        </authorList>
    </citation>
    <scope>NUCLEOTIDE SEQUENCE [LARGE SCALE GENOMIC DNA]</scope>
    <source>
        <strain evidence="1 2">Bd21</strain>
    </source>
</reference>
<reference evidence="1" key="2">
    <citation type="submission" date="2017-06" db="EMBL/GenBank/DDBJ databases">
        <title>WGS assembly of Brachypodium distachyon.</title>
        <authorList>
            <consortium name="The International Brachypodium Initiative"/>
            <person name="Lucas S."/>
            <person name="Harmon-Smith M."/>
            <person name="Lail K."/>
            <person name="Tice H."/>
            <person name="Grimwood J."/>
            <person name="Bruce D."/>
            <person name="Barry K."/>
            <person name="Shu S."/>
            <person name="Lindquist E."/>
            <person name="Wang M."/>
            <person name="Pitluck S."/>
            <person name="Vogel J.P."/>
            <person name="Garvin D.F."/>
            <person name="Mockler T.C."/>
            <person name="Schmutz J."/>
            <person name="Rokhsar D."/>
            <person name="Bevan M.W."/>
        </authorList>
    </citation>
    <scope>NUCLEOTIDE SEQUENCE</scope>
    <source>
        <strain evidence="1">Bd21</strain>
    </source>
</reference>
<dbReference type="PANTHER" id="PTHR34146">
    <property type="entry name" value="POLYNUCLEOTIDYL TRANSFERASE, RIBONUCLEASE H-LIKE SUPERFAMILY PROTEIN-RELATED"/>
    <property type="match status" value="1"/>
</dbReference>
<dbReference type="AlphaFoldDB" id="A0A2K2DDD5"/>
<dbReference type="Proteomes" id="UP000008810">
    <property type="component" value="Chromosome 2"/>
</dbReference>
<accession>A0A2K2DDD5</accession>
<evidence type="ECO:0000313" key="1">
    <source>
        <dbReference type="EMBL" id="PNT72287.1"/>
    </source>
</evidence>
<dbReference type="InParanoid" id="A0A2K2DDD5"/>
<dbReference type="EnsemblPlants" id="PNT72287">
    <property type="protein sequence ID" value="PNT72287"/>
    <property type="gene ID" value="BRADI_2g42314v3"/>
</dbReference>
<evidence type="ECO:0000313" key="3">
    <source>
        <dbReference type="Proteomes" id="UP000008810"/>
    </source>
</evidence>
<keyword evidence="3" id="KW-1185">Reference proteome</keyword>
<evidence type="ECO:0000313" key="2">
    <source>
        <dbReference type="EnsemblPlants" id="PNT72287"/>
    </source>
</evidence>
<proteinExistence type="predicted"/>
<protein>
    <submittedName>
        <fullName evidence="1 2">Uncharacterized protein</fullName>
    </submittedName>
</protein>
<organism evidence="1">
    <name type="scientific">Brachypodium distachyon</name>
    <name type="common">Purple false brome</name>
    <name type="synonym">Trachynia distachya</name>
    <dbReference type="NCBI Taxonomy" id="15368"/>
    <lineage>
        <taxon>Eukaryota</taxon>
        <taxon>Viridiplantae</taxon>
        <taxon>Streptophyta</taxon>
        <taxon>Embryophyta</taxon>
        <taxon>Tracheophyta</taxon>
        <taxon>Spermatophyta</taxon>
        <taxon>Magnoliopsida</taxon>
        <taxon>Liliopsida</taxon>
        <taxon>Poales</taxon>
        <taxon>Poaceae</taxon>
        <taxon>BOP clade</taxon>
        <taxon>Pooideae</taxon>
        <taxon>Stipodae</taxon>
        <taxon>Brachypodieae</taxon>
        <taxon>Brachypodium</taxon>
    </lineage>
</organism>
<dbReference type="EMBL" id="CM000881">
    <property type="protein sequence ID" value="PNT72287.1"/>
    <property type="molecule type" value="Genomic_DNA"/>
</dbReference>
<gene>
    <name evidence="1" type="ORF">BRADI_2g42314v3</name>
</gene>
<dbReference type="Gramene" id="PNT72287">
    <property type="protein sequence ID" value="PNT72287"/>
    <property type="gene ID" value="BRADI_2g42314v3"/>
</dbReference>
<name>A0A2K2DDD5_BRADI</name>
<sequence length="110" mass="12549">DPNFFTDNQTVALQVQQREQAKSNQNWEIKPQINQFLQSTAQLNAKTYKINRGLNNFAHREAQVAYSQNSDQHCIFTCMGISHDSDNCPVIRALQSLSENQFSLLSVTCQ</sequence>
<feature type="non-terminal residue" evidence="1">
    <location>
        <position position="1"/>
    </location>
</feature>
<reference evidence="2" key="3">
    <citation type="submission" date="2018-08" db="UniProtKB">
        <authorList>
            <consortium name="EnsemblPlants"/>
        </authorList>
    </citation>
    <scope>IDENTIFICATION</scope>
    <source>
        <strain evidence="2">cv. Bd21</strain>
    </source>
</reference>